<feature type="non-terminal residue" evidence="1">
    <location>
        <position position="1"/>
    </location>
</feature>
<name>A0A382BWW8_9ZZZZ</name>
<dbReference type="AlphaFoldDB" id="A0A382BWW8"/>
<sequence>KITFESGDIYEGDVITGHMTGQGKLTKADGTINEGTFEDGIFKG</sequence>
<organism evidence="1">
    <name type="scientific">marine metagenome</name>
    <dbReference type="NCBI Taxonomy" id="408172"/>
    <lineage>
        <taxon>unclassified sequences</taxon>
        <taxon>metagenomes</taxon>
        <taxon>ecological metagenomes</taxon>
    </lineage>
</organism>
<protein>
    <recommendedName>
        <fullName evidence="2">MORN repeat-containing protein</fullName>
    </recommendedName>
</protein>
<evidence type="ECO:0008006" key="2">
    <source>
        <dbReference type="Google" id="ProtNLM"/>
    </source>
</evidence>
<dbReference type="Gene3D" id="2.20.110.10">
    <property type="entry name" value="Histone H3 K4-specific methyltransferase SET7/9 N-terminal domain"/>
    <property type="match status" value="1"/>
</dbReference>
<dbReference type="EMBL" id="UINC01031466">
    <property type="protein sequence ID" value="SVB17563.1"/>
    <property type="molecule type" value="Genomic_DNA"/>
</dbReference>
<proteinExistence type="predicted"/>
<dbReference type="SUPFAM" id="SSF82185">
    <property type="entry name" value="Histone H3 K4-specific methyltransferase SET7/9 N-terminal domain"/>
    <property type="match status" value="1"/>
</dbReference>
<reference evidence="1" key="1">
    <citation type="submission" date="2018-05" db="EMBL/GenBank/DDBJ databases">
        <authorList>
            <person name="Lanie J.A."/>
            <person name="Ng W.-L."/>
            <person name="Kazmierczak K.M."/>
            <person name="Andrzejewski T.M."/>
            <person name="Davidsen T.M."/>
            <person name="Wayne K.J."/>
            <person name="Tettelin H."/>
            <person name="Glass J.I."/>
            <person name="Rusch D."/>
            <person name="Podicherti R."/>
            <person name="Tsui H.-C.T."/>
            <person name="Winkler M.E."/>
        </authorList>
    </citation>
    <scope>NUCLEOTIDE SEQUENCE</scope>
</reference>
<evidence type="ECO:0000313" key="1">
    <source>
        <dbReference type="EMBL" id="SVB17563.1"/>
    </source>
</evidence>
<gene>
    <name evidence="1" type="ORF">METZ01_LOCUS170417</name>
</gene>
<accession>A0A382BWW8</accession>